<evidence type="ECO:0000313" key="6">
    <source>
        <dbReference type="Proteomes" id="UP001321861"/>
    </source>
</evidence>
<keyword evidence="2" id="KW-0378">Hydrolase</keyword>
<dbReference type="Proteomes" id="UP001321861">
    <property type="component" value="Chromosome"/>
</dbReference>
<evidence type="ECO:0000256" key="2">
    <source>
        <dbReference type="ARBA" id="ARBA00022801"/>
    </source>
</evidence>
<reference evidence="5 6" key="1">
    <citation type="journal article" date="2023" name="Microbiol. Spectr.">
        <title>Symbiosis of Carpenter Bees with Uncharacterized Lactic Acid Bacteria Showing NAD Auxotrophy.</title>
        <authorList>
            <person name="Kawasaki S."/>
            <person name="Ozawa K."/>
            <person name="Mori T."/>
            <person name="Yamamoto A."/>
            <person name="Ito M."/>
            <person name="Ohkuma M."/>
            <person name="Sakamoto M."/>
            <person name="Matsutani M."/>
        </authorList>
    </citation>
    <scope>NUCLEOTIDE SEQUENCE [LARGE SCALE GENOMIC DNA]</scope>
    <source>
        <strain evidence="5 6">XA3</strain>
    </source>
</reference>
<protein>
    <recommendedName>
        <fullName evidence="7">Sortase</fullName>
    </recommendedName>
</protein>
<evidence type="ECO:0000256" key="1">
    <source>
        <dbReference type="ARBA" id="ARBA00022670"/>
    </source>
</evidence>
<dbReference type="NCBIfam" id="TIGR01076">
    <property type="entry name" value="sortase_fam"/>
    <property type="match status" value="1"/>
</dbReference>
<name>A0AAU9D7D1_9LACO</name>
<dbReference type="InterPro" id="IPR042007">
    <property type="entry name" value="Sortase_A"/>
</dbReference>
<dbReference type="KEGG" id="xap:XA3_18840"/>
<keyword evidence="1" id="KW-0645">Protease</keyword>
<dbReference type="InterPro" id="IPR023365">
    <property type="entry name" value="Sortase_dom-sf"/>
</dbReference>
<feature type="active site" description="Acyl-thioester intermediate" evidence="4">
    <location>
        <position position="160"/>
    </location>
</feature>
<keyword evidence="6" id="KW-1185">Reference proteome</keyword>
<dbReference type="Gene3D" id="2.40.260.10">
    <property type="entry name" value="Sortase"/>
    <property type="match status" value="1"/>
</dbReference>
<evidence type="ECO:0000313" key="5">
    <source>
        <dbReference type="EMBL" id="BDR59443.1"/>
    </source>
</evidence>
<dbReference type="GO" id="GO:0008234">
    <property type="term" value="F:cysteine-type peptidase activity"/>
    <property type="evidence" value="ECO:0007669"/>
    <property type="project" value="UniProtKB-KW"/>
</dbReference>
<gene>
    <name evidence="5" type="ORF">XA3_18840</name>
</gene>
<sequence>MKHYVNQTDVISHKQIENNKKKKANFDPKVVHSLKSSDMIKGWNYKVSPIGYIVIPTVDIRNPVFKGYGESGNNLLHGVGTMKPNQIMGAGNYALAGHYMNNQTVFHNLSKAKVGEDVYLTDLKFFYKYRISSIQRNVAANRTDLIEDHLNMTQITMITCESLVADSLRTVVQGNLLATYKVTHRELYKLGLVE</sequence>
<dbReference type="InterPro" id="IPR005754">
    <property type="entry name" value="Sortase"/>
</dbReference>
<evidence type="ECO:0000256" key="3">
    <source>
        <dbReference type="ARBA" id="ARBA00022807"/>
    </source>
</evidence>
<dbReference type="SUPFAM" id="SSF63817">
    <property type="entry name" value="Sortase"/>
    <property type="match status" value="1"/>
</dbReference>
<keyword evidence="3" id="KW-0788">Thiol protease</keyword>
<dbReference type="AlphaFoldDB" id="A0AAU9D7D1"/>
<proteinExistence type="predicted"/>
<dbReference type="CDD" id="cd06165">
    <property type="entry name" value="Sortase_A"/>
    <property type="match status" value="1"/>
</dbReference>
<dbReference type="Pfam" id="PF04203">
    <property type="entry name" value="Sortase"/>
    <property type="match status" value="1"/>
</dbReference>
<organism evidence="5 6">
    <name type="scientific">Xylocopilactobacillus apicola</name>
    <dbReference type="NCBI Taxonomy" id="2932184"/>
    <lineage>
        <taxon>Bacteria</taxon>
        <taxon>Bacillati</taxon>
        <taxon>Bacillota</taxon>
        <taxon>Bacilli</taxon>
        <taxon>Lactobacillales</taxon>
        <taxon>Lactobacillaceae</taxon>
        <taxon>Xylocopilactobacillus</taxon>
    </lineage>
</organism>
<dbReference type="GO" id="GO:0006508">
    <property type="term" value="P:proteolysis"/>
    <property type="evidence" value="ECO:0007669"/>
    <property type="project" value="UniProtKB-KW"/>
</dbReference>
<evidence type="ECO:0008006" key="7">
    <source>
        <dbReference type="Google" id="ProtNLM"/>
    </source>
</evidence>
<dbReference type="EMBL" id="AP026802">
    <property type="protein sequence ID" value="BDR59443.1"/>
    <property type="molecule type" value="Genomic_DNA"/>
</dbReference>
<evidence type="ECO:0000256" key="4">
    <source>
        <dbReference type="PIRSR" id="PIRSR605754-1"/>
    </source>
</evidence>
<accession>A0AAU9D7D1</accession>
<feature type="active site" description="Proton donor/acceptor" evidence="4">
    <location>
        <position position="98"/>
    </location>
</feature>